<reference evidence="3 4" key="1">
    <citation type="submission" date="2021-10" db="EMBL/GenBank/DDBJ databases">
        <title>Anaerobic single-cell dispensing facilitates the cultivation of human gut bacteria.</title>
        <authorList>
            <person name="Afrizal A."/>
        </authorList>
    </citation>
    <scope>NUCLEOTIDE SEQUENCE [LARGE SCALE GENOMIC DNA]</scope>
    <source>
        <strain evidence="3 4">CLA-AA-H273</strain>
    </source>
</reference>
<accession>A0AAE2ZZC3</accession>
<proteinExistence type="predicted"/>
<keyword evidence="2" id="KW-0472">Membrane</keyword>
<feature type="coiled-coil region" evidence="1">
    <location>
        <begin position="206"/>
        <end position="272"/>
    </location>
</feature>
<keyword evidence="2" id="KW-1133">Transmembrane helix</keyword>
<evidence type="ECO:0000256" key="2">
    <source>
        <dbReference type="SAM" id="Phobius"/>
    </source>
</evidence>
<dbReference type="Proteomes" id="UP001197795">
    <property type="component" value="Unassembled WGS sequence"/>
</dbReference>
<sequence>MSKPKKEKTASKRKILALVVIAFAVAPLLINVGLVITDFIYDKTGATLTAYGLNNVEWLDFWKQYLAISISFLGVYLVYISSSKDREMQLREKDAQHYLEKVRREEEILVDVVQSFNIGVVYDALLQQARSNIYEGRKVLADSRVNMDLVHIKFELLTDLCDDFKKCEKCSYSPCVDKTIMLELRDLFYDMEKHYFDMLDACDNFLERLNQEQQILNSLNLDYELKFNTEQLVDFYKRHGSREEVIAAQTELEQIKEKISNLEKSKLELDEMNRFVATIQKEKEYIEKVARPKFIRYCKVYTDIKKAHARELRTTGYIKYNKVDDQSTKA</sequence>
<keyword evidence="4" id="KW-1185">Reference proteome</keyword>
<name>A0AAE2ZZC3_9FIRM</name>
<dbReference type="EMBL" id="JAJEPV010000002">
    <property type="protein sequence ID" value="MCC2118253.1"/>
    <property type="molecule type" value="Genomic_DNA"/>
</dbReference>
<gene>
    <name evidence="3" type="ORF">LKD75_01370</name>
</gene>
<dbReference type="RefSeq" id="WP_227732007.1">
    <property type="nucleotide sequence ID" value="NZ_JAJEPV010000002.1"/>
</dbReference>
<keyword evidence="1" id="KW-0175">Coiled coil</keyword>
<protein>
    <submittedName>
        <fullName evidence="3">Uncharacterized protein</fullName>
    </submittedName>
</protein>
<dbReference type="AlphaFoldDB" id="A0AAE2ZZC3"/>
<organism evidence="3 4">
    <name type="scientific">Waltera acetigignens</name>
    <dbReference type="NCBI Taxonomy" id="2981769"/>
    <lineage>
        <taxon>Bacteria</taxon>
        <taxon>Bacillati</taxon>
        <taxon>Bacillota</taxon>
        <taxon>Clostridia</taxon>
        <taxon>Lachnospirales</taxon>
        <taxon>Lachnospiraceae</taxon>
        <taxon>Waltera</taxon>
    </lineage>
</organism>
<feature type="transmembrane region" description="Helical" evidence="2">
    <location>
        <begin position="61"/>
        <end position="81"/>
    </location>
</feature>
<evidence type="ECO:0000313" key="3">
    <source>
        <dbReference type="EMBL" id="MCC2118253.1"/>
    </source>
</evidence>
<keyword evidence="2" id="KW-0812">Transmembrane</keyword>
<evidence type="ECO:0000256" key="1">
    <source>
        <dbReference type="SAM" id="Coils"/>
    </source>
</evidence>
<comment type="caution">
    <text evidence="3">The sequence shown here is derived from an EMBL/GenBank/DDBJ whole genome shotgun (WGS) entry which is preliminary data.</text>
</comment>
<evidence type="ECO:0000313" key="4">
    <source>
        <dbReference type="Proteomes" id="UP001197795"/>
    </source>
</evidence>
<feature type="transmembrane region" description="Helical" evidence="2">
    <location>
        <begin position="15"/>
        <end position="41"/>
    </location>
</feature>